<feature type="domain" description="Di19 zinc-binding" evidence="2">
    <location>
        <begin position="43"/>
        <end position="95"/>
    </location>
</feature>
<feature type="domain" description="Di19 C-terminal" evidence="3">
    <location>
        <begin position="117"/>
        <end position="225"/>
    </location>
</feature>
<name>D5A8V3_PICSI</name>
<reference evidence="4" key="1">
    <citation type="submission" date="2010-04" db="EMBL/GenBank/DDBJ databases">
        <authorList>
            <person name="Reid K.E."/>
            <person name="Liao N."/>
            <person name="Chan S."/>
            <person name="Docking R."/>
            <person name="Taylor G."/>
            <person name="Moore R."/>
            <person name="Mayo M."/>
            <person name="Munro S."/>
            <person name="King J."/>
            <person name="Yanchuk A."/>
            <person name="Holt R."/>
            <person name="Jones S."/>
            <person name="Marra M."/>
            <person name="Ritland C.E."/>
            <person name="Ritland K."/>
            <person name="Bohlmann J."/>
        </authorList>
    </citation>
    <scope>NUCLEOTIDE SEQUENCE</scope>
    <source>
        <tissue evidence="4">Buds collected with no treatment. Collection October 2007</tissue>
    </source>
</reference>
<protein>
    <recommendedName>
        <fullName evidence="5">Drought induced 19 protein type zinc-binding domain-containing protein</fullName>
    </recommendedName>
</protein>
<dbReference type="EMBL" id="BT122600">
    <property type="protein sequence ID" value="ADE75972.1"/>
    <property type="molecule type" value="mRNA"/>
</dbReference>
<dbReference type="AlphaFoldDB" id="D5A8V3"/>
<evidence type="ECO:0000259" key="3">
    <source>
        <dbReference type="Pfam" id="PF14571"/>
    </source>
</evidence>
<dbReference type="Pfam" id="PF14571">
    <property type="entry name" value="Di19_C"/>
    <property type="match status" value="1"/>
</dbReference>
<organism evidence="4">
    <name type="scientific">Picea sitchensis</name>
    <name type="common">Sitka spruce</name>
    <name type="synonym">Pinus sitchensis</name>
    <dbReference type="NCBI Taxonomy" id="3332"/>
    <lineage>
        <taxon>Eukaryota</taxon>
        <taxon>Viridiplantae</taxon>
        <taxon>Streptophyta</taxon>
        <taxon>Embryophyta</taxon>
        <taxon>Tracheophyta</taxon>
        <taxon>Spermatophyta</taxon>
        <taxon>Pinopsida</taxon>
        <taxon>Pinidae</taxon>
        <taxon>Conifers I</taxon>
        <taxon>Pinales</taxon>
        <taxon>Pinaceae</taxon>
        <taxon>Picea</taxon>
    </lineage>
</organism>
<accession>D5A8V3</accession>
<evidence type="ECO:0000256" key="1">
    <source>
        <dbReference type="ARBA" id="ARBA00007109"/>
    </source>
</evidence>
<dbReference type="InterPro" id="IPR027935">
    <property type="entry name" value="Di19_C"/>
</dbReference>
<dbReference type="InterPro" id="IPR033347">
    <property type="entry name" value="Di19"/>
</dbReference>
<evidence type="ECO:0008006" key="5">
    <source>
        <dbReference type="Google" id="ProtNLM"/>
    </source>
</evidence>
<dbReference type="PANTHER" id="PTHR31875">
    <property type="entry name" value="PROTEIN DEHYDRATION-INDUCED 19"/>
    <property type="match status" value="1"/>
</dbReference>
<comment type="similarity">
    <text evidence="1">Belongs to the Di19 family.</text>
</comment>
<dbReference type="Pfam" id="PF05605">
    <property type="entry name" value="zf-Di19"/>
    <property type="match status" value="1"/>
</dbReference>
<sequence>MDAELWAARLAAAKRQHSLHHSQPQLDRLSIDDFEVDEDVRPDFSCPYCYDGYDIASLCSHLEDEHPFESKAAVCPVCTLKVGRDMLNHITTQHGHLFKIQRRRRLRRVTVPHSSTLSLLSRELREAHLQVLLGGGALRSGINSSSTIADSLLSSLVLNFPGTEAEEISKSAASIIDAKSAKGTTISQQWKACNEPSLSSEERAQKIKQATLRANFVQQLVMSTLLGDE</sequence>
<proteinExistence type="evidence at transcript level"/>
<evidence type="ECO:0000313" key="4">
    <source>
        <dbReference type="EMBL" id="ADE75972.1"/>
    </source>
</evidence>
<dbReference type="PANTHER" id="PTHR31875:SF6">
    <property type="entry name" value="PROTEIN DEHYDRATION-INDUCED 19"/>
    <property type="match status" value="1"/>
</dbReference>
<evidence type="ECO:0000259" key="2">
    <source>
        <dbReference type="Pfam" id="PF05605"/>
    </source>
</evidence>
<dbReference type="InterPro" id="IPR008598">
    <property type="entry name" value="Di19_Zn-bd"/>
</dbReference>